<dbReference type="Gene3D" id="2.60.120.10">
    <property type="entry name" value="Jelly Rolls"/>
    <property type="match status" value="1"/>
</dbReference>
<organism evidence="3">
    <name type="scientific">Dyadobacter sp. 676</name>
    <dbReference type="NCBI Taxonomy" id="3088362"/>
    <lineage>
        <taxon>Bacteria</taxon>
        <taxon>Pseudomonadati</taxon>
        <taxon>Bacteroidota</taxon>
        <taxon>Cytophagia</taxon>
        <taxon>Cytophagales</taxon>
        <taxon>Spirosomataceae</taxon>
        <taxon>Dyadobacter</taxon>
    </lineage>
</organism>
<evidence type="ECO:0000313" key="3">
    <source>
        <dbReference type="EMBL" id="XCH23457.1"/>
    </source>
</evidence>
<dbReference type="InterPro" id="IPR000595">
    <property type="entry name" value="cNMP-bd_dom"/>
</dbReference>
<gene>
    <name evidence="3" type="ORF">ABV298_24550</name>
</gene>
<feature type="domain" description="Cyclic nucleotide-binding" evidence="2">
    <location>
        <begin position="51"/>
        <end position="138"/>
    </location>
</feature>
<dbReference type="EMBL" id="CP159289">
    <property type="protein sequence ID" value="XCH23457.1"/>
    <property type="molecule type" value="Genomic_DNA"/>
</dbReference>
<protein>
    <submittedName>
        <fullName evidence="3">Crp/Fnr family transcriptional regulator</fullName>
    </submittedName>
</protein>
<sequence>MSDILSHSSHGPTNTDPVDKRNVANIISGIRRYYPVSDRSIDELIPHLAPRYLPKHHILTSPGVRDNFVYFIEQGCARTYMLINGKEVTNWFSKEGDITFSSHSLYHRMPGLEYVQLMEDSLIYLMRIEQLNKLYQTNIEIANWSRVIHQEVLLQMQTLRLDRLSLTAKERYEKFLAQNRGLIHRVNLGFIASYLGMTQQHLSVLRAEG</sequence>
<reference evidence="3" key="1">
    <citation type="submission" date="2024-06" db="EMBL/GenBank/DDBJ databases">
        <title>Sequencing and assembly of the genome of Dyadobacter sp. strain 676, a symbiont of Cyamopsis tetragonoloba.</title>
        <authorList>
            <person name="Guro P."/>
            <person name="Sazanova A."/>
            <person name="Kuznetsova I."/>
            <person name="Belimov A."/>
            <person name="Safronova V."/>
        </authorList>
    </citation>
    <scope>NUCLEOTIDE SEQUENCE</scope>
    <source>
        <strain evidence="3">676</strain>
    </source>
</reference>
<dbReference type="RefSeq" id="WP_353718783.1">
    <property type="nucleotide sequence ID" value="NZ_CP159289.1"/>
</dbReference>
<feature type="compositionally biased region" description="Polar residues" evidence="1">
    <location>
        <begin position="1"/>
        <end position="16"/>
    </location>
</feature>
<dbReference type="Pfam" id="PF00027">
    <property type="entry name" value="cNMP_binding"/>
    <property type="match status" value="1"/>
</dbReference>
<proteinExistence type="predicted"/>
<evidence type="ECO:0000256" key="1">
    <source>
        <dbReference type="SAM" id="MobiDB-lite"/>
    </source>
</evidence>
<feature type="region of interest" description="Disordered" evidence="1">
    <location>
        <begin position="1"/>
        <end position="20"/>
    </location>
</feature>
<evidence type="ECO:0000259" key="2">
    <source>
        <dbReference type="Pfam" id="PF00027"/>
    </source>
</evidence>
<dbReference type="SUPFAM" id="SSF51206">
    <property type="entry name" value="cAMP-binding domain-like"/>
    <property type="match status" value="1"/>
</dbReference>
<dbReference type="InterPro" id="IPR018490">
    <property type="entry name" value="cNMP-bd_dom_sf"/>
</dbReference>
<dbReference type="AlphaFoldDB" id="A0AAU8FHL9"/>
<accession>A0AAU8FHL9</accession>
<dbReference type="CDD" id="cd00038">
    <property type="entry name" value="CAP_ED"/>
    <property type="match status" value="1"/>
</dbReference>
<name>A0AAU8FHL9_9BACT</name>
<dbReference type="InterPro" id="IPR014710">
    <property type="entry name" value="RmlC-like_jellyroll"/>
</dbReference>